<dbReference type="VEuPathDB" id="VectorBase:AEPI007866"/>
<comment type="similarity">
    <text evidence="6">Belongs to the insect chemoreceptor superfamily. Gustatory receptor (GR) family.</text>
</comment>
<proteinExistence type="inferred from homology"/>
<sequence length="384" mass="45111">MPSMQSLLIVASFKAFSCLLILFHLVGFFNFRLKLNHTTGLTVGPRRWTSSIWCILHLLLTVLSGIMAKHHYNLLFKGLMITDTMNNYLKYVIGLVTIFVSLADSWFEVEAHRTIWCHYRDLATRYGTIVGLVGRAELAQILLRYIATFLTILLVCAVVECIIFTGLTPGTQWHWFWMHNFYPYTYSHLRHVFHLLHIALMASNLRQLGRKLVVLQQQQQQQQQEALAMERMAELRVLYGELWQINEGINQLFGFSQAFNIACSFAQIAFDLYWVYAMWQKQEERIHLQLYCFFPTPVIIGFLMHEAKNYQLAMDAVEAAVLDMNSSQNPEMVRFRFYFLHQLLRHRLKLTARNIFDFDYTLIRKLVIVILTYVIIFIEISDDK</sequence>
<accession>A0A182PLP4</accession>
<evidence type="ECO:0000256" key="1">
    <source>
        <dbReference type="ARBA" id="ARBA00004651"/>
    </source>
</evidence>
<keyword evidence="3 6" id="KW-0812">Transmembrane</keyword>
<keyword evidence="6" id="KW-0675">Receptor</keyword>
<feature type="transmembrane region" description="Helical" evidence="6">
    <location>
        <begin position="6"/>
        <end position="29"/>
    </location>
</feature>
<dbReference type="GO" id="GO:0005886">
    <property type="term" value="C:plasma membrane"/>
    <property type="evidence" value="ECO:0007669"/>
    <property type="project" value="UniProtKB-SubCell"/>
</dbReference>
<evidence type="ECO:0000256" key="2">
    <source>
        <dbReference type="ARBA" id="ARBA00022475"/>
    </source>
</evidence>
<comment type="subcellular location">
    <subcellularLocation>
        <location evidence="1 6">Cell membrane</location>
        <topology evidence="1 6">Multi-pass membrane protein</topology>
    </subcellularLocation>
</comment>
<dbReference type="AlphaFoldDB" id="A0A182PLP4"/>
<dbReference type="GO" id="GO:0050909">
    <property type="term" value="P:sensory perception of taste"/>
    <property type="evidence" value="ECO:0007669"/>
    <property type="project" value="InterPro"/>
</dbReference>
<organism evidence="7 8">
    <name type="scientific">Anopheles epiroticus</name>
    <dbReference type="NCBI Taxonomy" id="199890"/>
    <lineage>
        <taxon>Eukaryota</taxon>
        <taxon>Metazoa</taxon>
        <taxon>Ecdysozoa</taxon>
        <taxon>Arthropoda</taxon>
        <taxon>Hexapoda</taxon>
        <taxon>Insecta</taxon>
        <taxon>Pterygota</taxon>
        <taxon>Neoptera</taxon>
        <taxon>Endopterygota</taxon>
        <taxon>Diptera</taxon>
        <taxon>Nematocera</taxon>
        <taxon>Culicoidea</taxon>
        <taxon>Culicidae</taxon>
        <taxon>Anophelinae</taxon>
        <taxon>Anopheles</taxon>
    </lineage>
</organism>
<feature type="transmembrane region" description="Helical" evidence="6">
    <location>
        <begin position="50"/>
        <end position="68"/>
    </location>
</feature>
<evidence type="ECO:0000256" key="3">
    <source>
        <dbReference type="ARBA" id="ARBA00022692"/>
    </source>
</evidence>
<dbReference type="Pfam" id="PF08395">
    <property type="entry name" value="7tm_7"/>
    <property type="match status" value="1"/>
</dbReference>
<keyword evidence="2 6" id="KW-1003">Cell membrane</keyword>
<keyword evidence="6" id="KW-0807">Transducer</keyword>
<dbReference type="GO" id="GO:0007165">
    <property type="term" value="P:signal transduction"/>
    <property type="evidence" value="ECO:0007669"/>
    <property type="project" value="UniProtKB-KW"/>
</dbReference>
<evidence type="ECO:0000256" key="5">
    <source>
        <dbReference type="ARBA" id="ARBA00023136"/>
    </source>
</evidence>
<name>A0A182PLP4_9DIPT</name>
<feature type="transmembrane region" description="Helical" evidence="6">
    <location>
        <begin position="362"/>
        <end position="380"/>
    </location>
</feature>
<protein>
    <recommendedName>
        <fullName evidence="6">Gustatory receptor</fullName>
    </recommendedName>
</protein>
<dbReference type="EnsemblMetazoa" id="AEPI007866-RA">
    <property type="protein sequence ID" value="AEPI007866-PA"/>
    <property type="gene ID" value="AEPI007866"/>
</dbReference>
<evidence type="ECO:0000256" key="6">
    <source>
        <dbReference type="RuleBase" id="RU363108"/>
    </source>
</evidence>
<feature type="transmembrane region" description="Helical" evidence="6">
    <location>
        <begin position="145"/>
        <end position="168"/>
    </location>
</feature>
<evidence type="ECO:0000256" key="4">
    <source>
        <dbReference type="ARBA" id="ARBA00022989"/>
    </source>
</evidence>
<comment type="caution">
    <text evidence="6">Lacks conserved residue(s) required for the propagation of feature annotation.</text>
</comment>
<reference evidence="8" key="1">
    <citation type="submission" date="2013-03" db="EMBL/GenBank/DDBJ databases">
        <title>The Genome Sequence of Anopheles epiroticus epiroticus2.</title>
        <authorList>
            <consortium name="The Broad Institute Genomics Platform"/>
            <person name="Neafsey D.E."/>
            <person name="Howell P."/>
            <person name="Walker B."/>
            <person name="Young S.K."/>
            <person name="Zeng Q."/>
            <person name="Gargeya S."/>
            <person name="Fitzgerald M."/>
            <person name="Haas B."/>
            <person name="Abouelleil A."/>
            <person name="Allen A.W."/>
            <person name="Alvarado L."/>
            <person name="Arachchi H.M."/>
            <person name="Berlin A.M."/>
            <person name="Chapman S.B."/>
            <person name="Gainer-Dewar J."/>
            <person name="Goldberg J."/>
            <person name="Griggs A."/>
            <person name="Gujja S."/>
            <person name="Hansen M."/>
            <person name="Howarth C."/>
            <person name="Imamovic A."/>
            <person name="Ireland A."/>
            <person name="Larimer J."/>
            <person name="McCowan C."/>
            <person name="Murphy C."/>
            <person name="Pearson M."/>
            <person name="Poon T.W."/>
            <person name="Priest M."/>
            <person name="Roberts A."/>
            <person name="Saif S."/>
            <person name="Shea T."/>
            <person name="Sisk P."/>
            <person name="Sykes S."/>
            <person name="Wortman J."/>
            <person name="Nusbaum C."/>
            <person name="Birren B."/>
        </authorList>
    </citation>
    <scope>NUCLEOTIDE SEQUENCE [LARGE SCALE GENOMIC DNA]</scope>
    <source>
        <strain evidence="8">Epiroticus2</strain>
    </source>
</reference>
<reference evidence="7" key="2">
    <citation type="submission" date="2020-05" db="UniProtKB">
        <authorList>
            <consortium name="EnsemblMetazoa"/>
        </authorList>
    </citation>
    <scope>IDENTIFICATION</scope>
    <source>
        <strain evidence="7">Epiroticus2</strain>
    </source>
</reference>
<evidence type="ECO:0000313" key="7">
    <source>
        <dbReference type="EnsemblMetazoa" id="AEPI007866-PA"/>
    </source>
</evidence>
<keyword evidence="5 6" id="KW-0472">Membrane</keyword>
<dbReference type="Proteomes" id="UP000075885">
    <property type="component" value="Unassembled WGS sequence"/>
</dbReference>
<evidence type="ECO:0000313" key="8">
    <source>
        <dbReference type="Proteomes" id="UP000075885"/>
    </source>
</evidence>
<keyword evidence="4 6" id="KW-1133">Transmembrane helix</keyword>
<feature type="transmembrane region" description="Helical" evidence="6">
    <location>
        <begin position="88"/>
        <end position="107"/>
    </location>
</feature>
<keyword evidence="8" id="KW-1185">Reference proteome</keyword>
<feature type="transmembrane region" description="Helical" evidence="6">
    <location>
        <begin position="258"/>
        <end position="276"/>
    </location>
</feature>
<dbReference type="InterPro" id="IPR013604">
    <property type="entry name" value="7TM_chemorcpt"/>
</dbReference>
<comment type="function">
    <text evidence="6">Gustatory receptor which mediates acceptance or avoidance behavior, depending on its substrates.</text>
</comment>